<name>A0ABP0FF33_CLALP</name>
<feature type="region of interest" description="Disordered" evidence="3">
    <location>
        <begin position="748"/>
        <end position="812"/>
    </location>
</feature>
<evidence type="ECO:0000256" key="2">
    <source>
        <dbReference type="RuleBase" id="RU367083"/>
    </source>
</evidence>
<reference evidence="4 5" key="1">
    <citation type="submission" date="2024-02" db="EMBL/GenBank/DDBJ databases">
        <authorList>
            <person name="Daric V."/>
            <person name="Darras S."/>
        </authorList>
    </citation>
    <scope>NUCLEOTIDE SEQUENCE [LARGE SCALE GENOMIC DNA]</scope>
</reference>
<dbReference type="Proteomes" id="UP001642483">
    <property type="component" value="Unassembled WGS sequence"/>
</dbReference>
<dbReference type="InterPro" id="IPR039740">
    <property type="entry name" value="CNOT10"/>
</dbReference>
<keyword evidence="2" id="KW-0804">Transcription</keyword>
<accession>A0ABP0FF33</accession>
<keyword evidence="2" id="KW-0963">Cytoplasm</keyword>
<feature type="compositionally biased region" description="Basic and acidic residues" evidence="3">
    <location>
        <begin position="797"/>
        <end position="812"/>
    </location>
</feature>
<evidence type="ECO:0000256" key="3">
    <source>
        <dbReference type="SAM" id="MobiDB-lite"/>
    </source>
</evidence>
<sequence length="812" mass="88552">MSTDTNTVKPSTSFTEDEQHVAGNAHNCFRAGQFDATLGILKKLQKSHSNDARLMHNRALTEFCKSGKTKVLDFKKSLVKIQKLLQQSNKEEEDIVLNTEKNNYISLYYNQALLFYNLHQYSETEVILGHLYENLDGSEETYLLKIGLLLIDTYLFTYNPEKAGNLISVLEKNFLTNEDATKRSGNNDEKAKSTPTLGMAEAESLKVHLRYLKTLCCLQTKSIKSSKREIKSLTNVYSNSGGGGQQTNIVQVASVFLKSNFECVRSNYHKAYKLLGASPPPVATNVANGALQEGISTMYYNNLAVLHFGMGKHNIGSFYMQKALQENDAAVSSATKQHHLNNSSGNSRHQQLSTAKPLCVLNLNRRFELAYNYGLQLLYSGNPAAAFDSLLLAVHAFHANPRLWLRLAECCIHKCTTCASAEGKMKGGSHTKKSNSAFAMIGSGTNRKVVINTSLPPLGTKSNNLTTPLPTLEFASVCLNNALFLLKEAMNGISWDTVIDIKKNNGSKSDEDQAPELIIACLPGAPLSGNDIIHLYASVLANNAFVTLTLGNGLLALEYSQQLLSLPRLSGCNRYLGNMYAAEALVSLDRISEAIQHLSVEKISTVSLEIDNNGMKSPGSDDGSVKSGQNNKAHNHNHVSQKATEFVSPWHFPSNINCAHGYMILNLANAHCLRSEHEKAQRLLRQASSLVSARQAPPQALLLAVYLNLQGGGNGLVTALLMLRHNSLVVTPQQTSFAAKFPKLVNGNGARPPTGNNSSSFESGSSGGDTNSAAPVNQTRLKSSTPQPVAGGQTPERVVKAKNNEGKKRNRR</sequence>
<organism evidence="4 5">
    <name type="scientific">Clavelina lepadiformis</name>
    <name type="common">Light-bulb sea squirt</name>
    <name type="synonym">Ascidia lepadiformis</name>
    <dbReference type="NCBI Taxonomy" id="159417"/>
    <lineage>
        <taxon>Eukaryota</taxon>
        <taxon>Metazoa</taxon>
        <taxon>Chordata</taxon>
        <taxon>Tunicata</taxon>
        <taxon>Ascidiacea</taxon>
        <taxon>Aplousobranchia</taxon>
        <taxon>Clavelinidae</taxon>
        <taxon>Clavelina</taxon>
    </lineage>
</organism>
<feature type="region of interest" description="Disordered" evidence="3">
    <location>
        <begin position="611"/>
        <end position="640"/>
    </location>
</feature>
<protein>
    <recommendedName>
        <fullName evidence="2">CCR4-NOT transcription complex subunit 10</fullName>
    </recommendedName>
</protein>
<dbReference type="InterPro" id="IPR011990">
    <property type="entry name" value="TPR-like_helical_dom_sf"/>
</dbReference>
<dbReference type="PANTHER" id="PTHR12979">
    <property type="entry name" value="CCR4-NOT TRANSCRIPTION COMPLEX SUBUNIT 10"/>
    <property type="match status" value="1"/>
</dbReference>
<feature type="compositionally biased region" description="Low complexity" evidence="3">
    <location>
        <begin position="755"/>
        <end position="764"/>
    </location>
</feature>
<comment type="function">
    <text evidence="2">Component of the CCR4-NOT complex which is one of the major cellular mRNA deadenylases and is linked to various cellular processes including bulk mRNA degradation, miRNA-mediated repression, translational repression during translational initiation and general transcription regulation.</text>
</comment>
<keyword evidence="2" id="KW-0810">Translation regulation</keyword>
<dbReference type="Gene3D" id="1.25.40.10">
    <property type="entry name" value="Tetratricopeptide repeat domain"/>
    <property type="match status" value="1"/>
</dbReference>
<comment type="subcellular location">
    <subcellularLocation>
        <location evidence="2">Cytoplasm</location>
    </subcellularLocation>
    <subcellularLocation>
        <location evidence="2">Nucleus</location>
    </subcellularLocation>
</comment>
<proteinExistence type="inferred from homology"/>
<evidence type="ECO:0000313" key="4">
    <source>
        <dbReference type="EMBL" id="CAK8676698.1"/>
    </source>
</evidence>
<gene>
    <name evidence="4" type="ORF">CVLEPA_LOCUS6146</name>
</gene>
<feature type="compositionally biased region" description="Polar residues" evidence="3">
    <location>
        <begin position="769"/>
        <end position="787"/>
    </location>
</feature>
<evidence type="ECO:0000313" key="5">
    <source>
        <dbReference type="Proteomes" id="UP001642483"/>
    </source>
</evidence>
<keyword evidence="2" id="KW-0805">Transcription regulation</keyword>
<dbReference type="EMBL" id="CAWYQH010000035">
    <property type="protein sequence ID" value="CAK8676698.1"/>
    <property type="molecule type" value="Genomic_DNA"/>
</dbReference>
<comment type="similarity">
    <text evidence="1 2">Belongs to the CNOT10 family.</text>
</comment>
<keyword evidence="2" id="KW-0539">Nucleus</keyword>
<evidence type="ECO:0000256" key="1">
    <source>
        <dbReference type="ARBA" id="ARBA00010080"/>
    </source>
</evidence>
<comment type="caution">
    <text evidence="4">The sequence shown here is derived from an EMBL/GenBank/DDBJ whole genome shotgun (WGS) entry which is preliminary data.</text>
</comment>
<keyword evidence="5" id="KW-1185">Reference proteome</keyword>
<dbReference type="PANTHER" id="PTHR12979:SF5">
    <property type="entry name" value="CCR4-NOT TRANSCRIPTION COMPLEX SUBUNIT 10"/>
    <property type="match status" value="1"/>
</dbReference>
<keyword evidence="2" id="KW-0943">RNA-mediated gene silencing</keyword>